<organism evidence="4 5">
    <name type="scientific">Cristinia sonorae</name>
    <dbReference type="NCBI Taxonomy" id="1940300"/>
    <lineage>
        <taxon>Eukaryota</taxon>
        <taxon>Fungi</taxon>
        <taxon>Dikarya</taxon>
        <taxon>Basidiomycota</taxon>
        <taxon>Agaricomycotina</taxon>
        <taxon>Agaricomycetes</taxon>
        <taxon>Agaricomycetidae</taxon>
        <taxon>Agaricales</taxon>
        <taxon>Pleurotineae</taxon>
        <taxon>Stephanosporaceae</taxon>
        <taxon>Cristinia</taxon>
    </lineage>
</organism>
<protein>
    <submittedName>
        <fullName evidence="4">Isochorismatase-like protein</fullName>
    </submittedName>
</protein>
<sequence length="202" mass="21993">MEPSSSSSLHLPSDHHQRVLLLIAVQKCMLSPPPVGVPASETVGPNIANILSHARSLPHPPLIIHVRNCGDQGEADEPNTPGWHLVHDPLPNEPVIDKTKNNAFTGTRLAEYIRPDAEIVVVGMQSDFCVRATCSTALIRGNLVLLIRGAHATYDRLDVWNSGLATSVTPADTVQKEIEAELEEAGVVLLEMRDLPQIFTDR</sequence>
<proteinExistence type="inferred from homology"/>
<evidence type="ECO:0000259" key="3">
    <source>
        <dbReference type="Pfam" id="PF00857"/>
    </source>
</evidence>
<reference evidence="4" key="1">
    <citation type="journal article" date="2021" name="New Phytol.">
        <title>Evolutionary innovations through gain and loss of genes in the ectomycorrhizal Boletales.</title>
        <authorList>
            <person name="Wu G."/>
            <person name="Miyauchi S."/>
            <person name="Morin E."/>
            <person name="Kuo A."/>
            <person name="Drula E."/>
            <person name="Varga T."/>
            <person name="Kohler A."/>
            <person name="Feng B."/>
            <person name="Cao Y."/>
            <person name="Lipzen A."/>
            <person name="Daum C."/>
            <person name="Hundley H."/>
            <person name="Pangilinan J."/>
            <person name="Johnson J."/>
            <person name="Barry K."/>
            <person name="LaButti K."/>
            <person name="Ng V."/>
            <person name="Ahrendt S."/>
            <person name="Min B."/>
            <person name="Choi I.G."/>
            <person name="Park H."/>
            <person name="Plett J.M."/>
            <person name="Magnuson J."/>
            <person name="Spatafora J.W."/>
            <person name="Nagy L.G."/>
            <person name="Henrissat B."/>
            <person name="Grigoriev I.V."/>
            <person name="Yang Z.L."/>
            <person name="Xu J."/>
            <person name="Martin F.M."/>
        </authorList>
    </citation>
    <scope>NUCLEOTIDE SEQUENCE</scope>
    <source>
        <strain evidence="4">KKN 215</strain>
    </source>
</reference>
<dbReference type="InterPro" id="IPR036380">
    <property type="entry name" value="Isochorismatase-like_sf"/>
</dbReference>
<keyword evidence="2" id="KW-0378">Hydrolase</keyword>
<keyword evidence="5" id="KW-1185">Reference proteome</keyword>
<feature type="domain" description="Isochorismatase-like" evidence="3">
    <location>
        <begin position="19"/>
        <end position="158"/>
    </location>
</feature>
<dbReference type="InterPro" id="IPR050272">
    <property type="entry name" value="Isochorismatase-like_hydrls"/>
</dbReference>
<evidence type="ECO:0000256" key="2">
    <source>
        <dbReference type="ARBA" id="ARBA00022801"/>
    </source>
</evidence>
<dbReference type="PANTHER" id="PTHR43540">
    <property type="entry name" value="PEROXYUREIDOACRYLATE/UREIDOACRYLATE AMIDOHYDROLASE-RELATED"/>
    <property type="match status" value="1"/>
</dbReference>
<dbReference type="Proteomes" id="UP000813824">
    <property type="component" value="Unassembled WGS sequence"/>
</dbReference>
<dbReference type="EMBL" id="JAEVFJ010000026">
    <property type="protein sequence ID" value="KAH8094492.1"/>
    <property type="molecule type" value="Genomic_DNA"/>
</dbReference>
<name>A0A8K0UKH8_9AGAR</name>
<evidence type="ECO:0000313" key="4">
    <source>
        <dbReference type="EMBL" id="KAH8094492.1"/>
    </source>
</evidence>
<comment type="caution">
    <text evidence="4">The sequence shown here is derived from an EMBL/GenBank/DDBJ whole genome shotgun (WGS) entry which is preliminary data.</text>
</comment>
<evidence type="ECO:0000256" key="1">
    <source>
        <dbReference type="ARBA" id="ARBA00006336"/>
    </source>
</evidence>
<dbReference type="Pfam" id="PF00857">
    <property type="entry name" value="Isochorismatase"/>
    <property type="match status" value="1"/>
</dbReference>
<accession>A0A8K0UKH8</accession>
<dbReference type="PANTHER" id="PTHR43540:SF1">
    <property type="entry name" value="ISOCHORISMATASE HYDROLASE"/>
    <property type="match status" value="1"/>
</dbReference>
<dbReference type="AlphaFoldDB" id="A0A8K0UKH8"/>
<gene>
    <name evidence="4" type="ORF">BXZ70DRAFT_1001441</name>
</gene>
<evidence type="ECO:0000313" key="5">
    <source>
        <dbReference type="Proteomes" id="UP000813824"/>
    </source>
</evidence>
<dbReference type="SUPFAM" id="SSF52499">
    <property type="entry name" value="Isochorismatase-like hydrolases"/>
    <property type="match status" value="1"/>
</dbReference>
<dbReference type="GO" id="GO:0016787">
    <property type="term" value="F:hydrolase activity"/>
    <property type="evidence" value="ECO:0007669"/>
    <property type="project" value="UniProtKB-KW"/>
</dbReference>
<dbReference type="OrthoDB" id="167809at2759"/>
<dbReference type="Gene3D" id="3.40.50.850">
    <property type="entry name" value="Isochorismatase-like"/>
    <property type="match status" value="1"/>
</dbReference>
<dbReference type="InterPro" id="IPR000868">
    <property type="entry name" value="Isochorismatase-like_dom"/>
</dbReference>
<comment type="similarity">
    <text evidence="1">Belongs to the isochorismatase family.</text>
</comment>